<dbReference type="FunFam" id="1.10.10.650:FF:000001">
    <property type="entry name" value="S1 RNA-binding domain 1"/>
    <property type="match status" value="1"/>
</dbReference>
<evidence type="ECO:0000256" key="7">
    <source>
        <dbReference type="SAM" id="MobiDB-lite"/>
    </source>
</evidence>
<reference evidence="9" key="3">
    <citation type="submission" date="2025-09" db="UniProtKB">
        <authorList>
            <consortium name="Ensembl"/>
        </authorList>
    </citation>
    <scope>IDENTIFICATION</scope>
</reference>
<evidence type="ECO:0000313" key="10">
    <source>
        <dbReference type="Proteomes" id="UP000007635"/>
    </source>
</evidence>
<dbReference type="Ensembl" id="ENSGACT00000043137.1">
    <property type="protein sequence ID" value="ENSGACP00000051925.1"/>
    <property type="gene ID" value="ENSGACG00000010794.2"/>
</dbReference>
<evidence type="ECO:0000256" key="4">
    <source>
        <dbReference type="ARBA" id="ARBA00022884"/>
    </source>
</evidence>
<keyword evidence="1" id="KW-1017">Isopeptide bond</keyword>
<evidence type="ECO:0000256" key="3">
    <source>
        <dbReference type="ARBA" id="ARBA00022843"/>
    </source>
</evidence>
<dbReference type="Gene3D" id="1.10.3500.10">
    <property type="entry name" value="Tex N-terminal region-like"/>
    <property type="match status" value="1"/>
</dbReference>
<evidence type="ECO:0000256" key="1">
    <source>
        <dbReference type="ARBA" id="ARBA00022499"/>
    </source>
</evidence>
<dbReference type="SUPFAM" id="SSF158832">
    <property type="entry name" value="Tex N-terminal region-like"/>
    <property type="match status" value="1"/>
</dbReference>
<keyword evidence="10" id="KW-1185">Reference proteome</keyword>
<dbReference type="GO" id="GO:0006139">
    <property type="term" value="P:nucleobase-containing compound metabolic process"/>
    <property type="evidence" value="ECO:0007669"/>
    <property type="project" value="InterPro"/>
</dbReference>
<evidence type="ECO:0000259" key="8">
    <source>
        <dbReference type="PROSITE" id="PS50126"/>
    </source>
</evidence>
<keyword evidence="4" id="KW-0694">RNA-binding</keyword>
<keyword evidence="5" id="KW-0175">Coiled coil</keyword>
<dbReference type="PROSITE" id="PS50126">
    <property type="entry name" value="S1"/>
    <property type="match status" value="1"/>
</dbReference>
<feature type="domain" description="S1 motif" evidence="8">
    <location>
        <begin position="986"/>
        <end position="1059"/>
    </location>
</feature>
<dbReference type="InterPro" id="IPR050437">
    <property type="entry name" value="Ribos_protein_bS1-like"/>
</dbReference>
<dbReference type="InterPro" id="IPR003029">
    <property type="entry name" value="S1_domain"/>
</dbReference>
<name>A0AAQ4QKY4_GASAC</name>
<dbReference type="Pfam" id="PF16921">
    <property type="entry name" value="Tex_YqgF"/>
    <property type="match status" value="1"/>
</dbReference>
<feature type="compositionally biased region" description="Pro residues" evidence="7">
    <location>
        <begin position="117"/>
        <end position="126"/>
    </location>
</feature>
<dbReference type="FunFam" id="1.10.3500.10:FF:000003">
    <property type="entry name" value="S1 RNA-binding domain-containing protein 1"/>
    <property type="match status" value="1"/>
</dbReference>
<evidence type="ECO:0000256" key="2">
    <source>
        <dbReference type="ARBA" id="ARBA00022553"/>
    </source>
</evidence>
<dbReference type="InterPro" id="IPR010994">
    <property type="entry name" value="RuvA_2-like"/>
</dbReference>
<dbReference type="InterPro" id="IPR023319">
    <property type="entry name" value="Tex-like_HTH_dom_sf"/>
</dbReference>
<dbReference type="Pfam" id="PF09371">
    <property type="entry name" value="Tex_N"/>
    <property type="match status" value="1"/>
</dbReference>
<dbReference type="SUPFAM" id="SSF47781">
    <property type="entry name" value="RuvA domain 2-like"/>
    <property type="match status" value="2"/>
</dbReference>
<dbReference type="Pfam" id="PF17674">
    <property type="entry name" value="HHH_9"/>
    <property type="match status" value="1"/>
</dbReference>
<dbReference type="GO" id="GO:0003729">
    <property type="term" value="F:mRNA binding"/>
    <property type="evidence" value="ECO:0007669"/>
    <property type="project" value="TreeGrafter"/>
</dbReference>
<dbReference type="InterPro" id="IPR041692">
    <property type="entry name" value="HHH_9"/>
</dbReference>
<sequence length="1063" mass="116760">MAGDKGPLGQLKDLVELKDQLEDIQRRMEDEIQAGVPPMMRRPRTTTAKVAENRDADSDVSLSQSVSSDEDVDDWRPPEPKPKARGRAAKAPAAPGEKKAAAKRPAKPKEPKEPKAPKPPAAPKVPKVPKPRAPRKPAAQPKTKVPKVLKDSGAPVLAGIKRKYINEGNKDDTAAVKKRVKQTDCPEGESGPSVRMKEERVSFIVSDAHPAGGSAGEGSSSLAGFKPKKEELEEEEEDFTFGELCQTKQKTSGACLGRPTALPSSEAHGLRNELNMNWDLKELLSTLTCVDRWVCANIVGLLQEENTVPFMVRYRKEMINHMDADAVRDVQMVYEELCSLAKKTQSVVQTLKKDGVLTPELEQNLRSSRSADELDHVYSPYKKGSKLTKARRAKALGLEAAAFAILNTPHTLDLKSWVTPGTEGLSSVEEVATGVEHILADMIAKDPETLTYVKTLCENSFVTIQSSVSKSALKEKEQEKSAEGNKKPGAQQNKNKDIDKFHLYLDFTCNIQRIQPHQTLAINRGENLKILTVKVNIPDRLKNDFMSWCINNRWRPRTFAKDELRAIIKNAVEDSYKRLILPFLTRSYRTKLTTAAEKESIAMFVRNLRQRLLVCPVRGCVIMGVDPGFRHGCKLAFLSPTSQILHTDVVYLHNAGNQREADKLRHLMIKYSCSKVVIGNGTACRETESVFADLISRRCFHPLDVSYCITSEAGASIYSVSPEAVKELPDMDPNLRSAVSIGRRVQDPLAELVKIDPKHIGIGTYQHDVSAGALKAALDGVVQECVSFVGVDINICSETLMRHVAGLNAGRARNISEWREQNGPFNNREQLKLVKGTGPKTYQQCAGFIRINPQTLRSANSSPRPVPEKPAAKKGKGKTGVNVPTSFNPLDQTCIHPESYHVAQSFLSLVGGSADQIGSAGLRQCVESKVRTSGVGELAKTLGSTPETLKLIIDGLTQPPGFDIRQNFGQADFKRGVVSMSDLRVGAVLTGRVDNTALFGAFVDIGVGRSGLIHKSNITLDKLPASQRRRSLALGPGERVEVRVLDVDPHRGRIGLDLIRILQ</sequence>
<feature type="region of interest" description="Disordered" evidence="7">
    <location>
        <begin position="856"/>
        <end position="883"/>
    </location>
</feature>
<accession>A0AAQ4QKY4</accession>
<dbReference type="AlphaFoldDB" id="A0AAQ4QKY4"/>
<dbReference type="GO" id="GO:0003735">
    <property type="term" value="F:structural constituent of ribosome"/>
    <property type="evidence" value="ECO:0007669"/>
    <property type="project" value="TreeGrafter"/>
</dbReference>
<dbReference type="SMART" id="SM00732">
    <property type="entry name" value="YqgFc"/>
    <property type="match status" value="1"/>
</dbReference>
<dbReference type="FunFam" id="3.30.420.140:FF:000001">
    <property type="entry name" value="RNA-binding transcriptional accessory protein"/>
    <property type="match status" value="1"/>
</dbReference>
<dbReference type="Pfam" id="PF12836">
    <property type="entry name" value="HHH_3"/>
    <property type="match status" value="1"/>
</dbReference>
<dbReference type="InterPro" id="IPR018974">
    <property type="entry name" value="Tex-like_N"/>
</dbReference>
<feature type="compositionally biased region" description="Basic and acidic residues" evidence="7">
    <location>
        <begin position="107"/>
        <end position="116"/>
    </location>
</feature>
<keyword evidence="3" id="KW-0832">Ubl conjugation</keyword>
<dbReference type="InterPro" id="IPR044146">
    <property type="entry name" value="S1_Tex"/>
</dbReference>
<dbReference type="InterPro" id="IPR032639">
    <property type="entry name" value="Tex_YqgF"/>
</dbReference>
<evidence type="ECO:0000256" key="6">
    <source>
        <dbReference type="ARBA" id="ARBA00067383"/>
    </source>
</evidence>
<dbReference type="Gene3D" id="1.10.150.310">
    <property type="entry name" value="Tex RuvX-like domain-like"/>
    <property type="match status" value="1"/>
</dbReference>
<evidence type="ECO:0000256" key="5">
    <source>
        <dbReference type="ARBA" id="ARBA00023054"/>
    </source>
</evidence>
<evidence type="ECO:0000313" key="9">
    <source>
        <dbReference type="Ensembl" id="ENSGACP00000051925.1"/>
    </source>
</evidence>
<feature type="region of interest" description="Disordered" evidence="7">
    <location>
        <begin position="173"/>
        <end position="194"/>
    </location>
</feature>
<dbReference type="Gene3D" id="1.10.10.650">
    <property type="entry name" value="RuvA domain 2-like"/>
    <property type="match status" value="1"/>
</dbReference>
<dbReference type="InterPro" id="IPR012340">
    <property type="entry name" value="NA-bd_OB-fold"/>
</dbReference>
<dbReference type="InterPro" id="IPR006641">
    <property type="entry name" value="YqgF/RNaseH-like_dom"/>
</dbReference>
<dbReference type="PANTHER" id="PTHR10724:SF10">
    <property type="entry name" value="S1 RNA-BINDING DOMAIN-CONTAINING PROTEIN 1"/>
    <property type="match status" value="1"/>
</dbReference>
<dbReference type="CDD" id="cd05685">
    <property type="entry name" value="S1_Tex"/>
    <property type="match status" value="1"/>
</dbReference>
<feature type="region of interest" description="Disordered" evidence="7">
    <location>
        <begin position="472"/>
        <end position="493"/>
    </location>
</feature>
<dbReference type="FunFam" id="2.40.50.140:FF:000146">
    <property type="entry name" value="S1 RNA-binding domain-containing protein 1"/>
    <property type="match status" value="1"/>
</dbReference>
<dbReference type="InterPro" id="IPR037027">
    <property type="entry name" value="YqgF/RNaseH-like_dom_sf"/>
</dbReference>
<feature type="compositionally biased region" description="Basic and acidic residues" evidence="7">
    <location>
        <begin position="472"/>
        <end position="486"/>
    </location>
</feature>
<dbReference type="Proteomes" id="UP000007635">
    <property type="component" value="Chromosome VI"/>
</dbReference>
<dbReference type="SUPFAM" id="SSF50249">
    <property type="entry name" value="Nucleic acid-binding proteins"/>
    <property type="match status" value="1"/>
</dbReference>
<dbReference type="SUPFAM" id="SSF53098">
    <property type="entry name" value="Ribonuclease H-like"/>
    <property type="match status" value="1"/>
</dbReference>
<dbReference type="Gene3D" id="2.40.50.140">
    <property type="entry name" value="Nucleic acid-binding proteins"/>
    <property type="match status" value="1"/>
</dbReference>
<reference evidence="9" key="2">
    <citation type="submission" date="2025-08" db="UniProtKB">
        <authorList>
            <consortium name="Ensembl"/>
        </authorList>
    </citation>
    <scope>IDENTIFICATION</scope>
</reference>
<dbReference type="InterPro" id="IPR012337">
    <property type="entry name" value="RNaseH-like_sf"/>
</dbReference>
<reference evidence="9 10" key="1">
    <citation type="journal article" date="2021" name="G3 (Bethesda)">
        <title>Improved contiguity of the threespine stickleback genome using long-read sequencing.</title>
        <authorList>
            <person name="Nath S."/>
            <person name="Shaw D.E."/>
            <person name="White M.A."/>
        </authorList>
    </citation>
    <scope>NUCLEOTIDE SEQUENCE [LARGE SCALE GENOMIC DNA]</scope>
    <source>
        <strain evidence="9 10">Lake Benthic</strain>
    </source>
</reference>
<organism evidence="9 10">
    <name type="scientific">Gasterosteus aculeatus aculeatus</name>
    <name type="common">three-spined stickleback</name>
    <dbReference type="NCBI Taxonomy" id="481459"/>
    <lineage>
        <taxon>Eukaryota</taxon>
        <taxon>Metazoa</taxon>
        <taxon>Chordata</taxon>
        <taxon>Craniata</taxon>
        <taxon>Vertebrata</taxon>
        <taxon>Euteleostomi</taxon>
        <taxon>Actinopterygii</taxon>
        <taxon>Neopterygii</taxon>
        <taxon>Teleostei</taxon>
        <taxon>Neoteleostei</taxon>
        <taxon>Acanthomorphata</taxon>
        <taxon>Eupercaria</taxon>
        <taxon>Perciformes</taxon>
        <taxon>Cottioidei</taxon>
        <taxon>Gasterosteales</taxon>
        <taxon>Gasterosteidae</taxon>
        <taxon>Gasterosteus</taxon>
    </lineage>
</organism>
<proteinExistence type="predicted"/>
<dbReference type="InterPro" id="IPR055179">
    <property type="entry name" value="Tex-like_central_region"/>
</dbReference>
<dbReference type="SMART" id="SM00316">
    <property type="entry name" value="S1"/>
    <property type="match status" value="1"/>
</dbReference>
<dbReference type="GO" id="GO:0006412">
    <property type="term" value="P:translation"/>
    <property type="evidence" value="ECO:0007669"/>
    <property type="project" value="TreeGrafter"/>
</dbReference>
<protein>
    <recommendedName>
        <fullName evidence="6">S1 RNA-binding domain-containing protein 1</fullName>
    </recommendedName>
</protein>
<keyword evidence="2" id="KW-0597">Phosphoprotein</keyword>
<dbReference type="Pfam" id="PF22706">
    <property type="entry name" value="Tex_central_region"/>
    <property type="match status" value="1"/>
</dbReference>
<dbReference type="InterPro" id="IPR023323">
    <property type="entry name" value="Tex-like_dom_sf"/>
</dbReference>
<dbReference type="PANTHER" id="PTHR10724">
    <property type="entry name" value="30S RIBOSOMAL PROTEIN S1"/>
    <property type="match status" value="1"/>
</dbReference>
<dbReference type="Gene3D" id="3.30.420.140">
    <property type="entry name" value="YqgF/RNase H-like domain"/>
    <property type="match status" value="1"/>
</dbReference>
<dbReference type="GeneTree" id="ENSGT00510000047850"/>
<feature type="region of interest" description="Disordered" evidence="7">
    <location>
        <begin position="26"/>
        <end position="157"/>
    </location>
</feature>
<dbReference type="Pfam" id="PF00575">
    <property type="entry name" value="S1"/>
    <property type="match status" value="1"/>
</dbReference>